<dbReference type="EMBL" id="FOXU01000005">
    <property type="protein sequence ID" value="SFQ56764.1"/>
    <property type="molecule type" value="Genomic_DNA"/>
</dbReference>
<proteinExistence type="predicted"/>
<dbReference type="Proteomes" id="UP000198734">
    <property type="component" value="Unassembled WGS sequence"/>
</dbReference>
<gene>
    <name evidence="1" type="ORF">SAMN05421670_2755</name>
</gene>
<dbReference type="AlphaFoldDB" id="A0A1I5ZJV2"/>
<evidence type="ECO:0000313" key="1">
    <source>
        <dbReference type="EMBL" id="SFQ56764.1"/>
    </source>
</evidence>
<sequence length="52" mass="5561">MSIKDAMICDIETGICGPAETEEGNSVIGLVDLTNLSANKNPDPIEQLEKDK</sequence>
<dbReference type="STRING" id="126156.SAMN05421670_2755"/>
<protein>
    <submittedName>
        <fullName evidence="1">Uncharacterized protein</fullName>
    </submittedName>
</protein>
<dbReference type="RefSeq" id="WP_175496279.1">
    <property type="nucleotide sequence ID" value="NZ_FOXU01000005.1"/>
</dbReference>
<keyword evidence="2" id="KW-1185">Reference proteome</keyword>
<name>A0A1I5ZJV2_9BACI</name>
<evidence type="ECO:0000313" key="2">
    <source>
        <dbReference type="Proteomes" id="UP000198734"/>
    </source>
</evidence>
<reference evidence="2" key="1">
    <citation type="submission" date="2016-10" db="EMBL/GenBank/DDBJ databases">
        <authorList>
            <person name="Varghese N."/>
            <person name="Submissions S."/>
        </authorList>
    </citation>
    <scope>NUCLEOTIDE SEQUENCE [LARGE SCALE GENOMIC DNA]</scope>
    <source>
        <strain evidence="2">DSM 11706</strain>
    </source>
</reference>
<organism evidence="1 2">
    <name type="scientific">Psychrobacillus psychrotolerans</name>
    <dbReference type="NCBI Taxonomy" id="126156"/>
    <lineage>
        <taxon>Bacteria</taxon>
        <taxon>Bacillati</taxon>
        <taxon>Bacillota</taxon>
        <taxon>Bacilli</taxon>
        <taxon>Bacillales</taxon>
        <taxon>Bacillaceae</taxon>
        <taxon>Psychrobacillus</taxon>
    </lineage>
</organism>
<accession>A0A1I5ZJV2</accession>